<evidence type="ECO:0000313" key="7">
    <source>
        <dbReference type="Proteomes" id="UP000077315"/>
    </source>
</evidence>
<evidence type="ECO:0000256" key="1">
    <source>
        <dbReference type="ARBA" id="ARBA00022441"/>
    </source>
</evidence>
<dbReference type="PROSITE" id="PS50097">
    <property type="entry name" value="BTB"/>
    <property type="match status" value="1"/>
</dbReference>
<dbReference type="InterPro" id="IPR011333">
    <property type="entry name" value="SKP1/BTB/POZ_sf"/>
</dbReference>
<feature type="compositionally biased region" description="Basic and acidic residues" evidence="3">
    <location>
        <begin position="418"/>
        <end position="434"/>
    </location>
</feature>
<dbReference type="Gene3D" id="3.30.710.10">
    <property type="entry name" value="Potassium Channel Kv1.1, Chain A"/>
    <property type="match status" value="1"/>
</dbReference>
<evidence type="ECO:0008006" key="8">
    <source>
        <dbReference type="Google" id="ProtNLM"/>
    </source>
</evidence>
<dbReference type="InterPro" id="IPR002083">
    <property type="entry name" value="MATH/TRAF_dom"/>
</dbReference>
<dbReference type="InterPro" id="IPR008974">
    <property type="entry name" value="TRAF-like"/>
</dbReference>
<gene>
    <name evidence="6" type="ORF">PHYBLDRAFT_168637</name>
</gene>
<dbReference type="Gene3D" id="1.25.40.420">
    <property type="match status" value="2"/>
</dbReference>
<reference evidence="7" key="1">
    <citation type="submission" date="2015-06" db="EMBL/GenBank/DDBJ databases">
        <title>Expansion of signal transduction pathways in fungi by whole-genome duplication.</title>
        <authorList>
            <consortium name="DOE Joint Genome Institute"/>
            <person name="Corrochano L.M."/>
            <person name="Kuo A."/>
            <person name="Marcet-Houben M."/>
            <person name="Polaino S."/>
            <person name="Salamov A."/>
            <person name="Villalobos J.M."/>
            <person name="Alvarez M.I."/>
            <person name="Avalos J."/>
            <person name="Benito E.P."/>
            <person name="Benoit I."/>
            <person name="Burger G."/>
            <person name="Camino L.P."/>
            <person name="Canovas D."/>
            <person name="Cerda-Olmedo E."/>
            <person name="Cheng J.-F."/>
            <person name="Dominguez A."/>
            <person name="Elias M."/>
            <person name="Eslava A.P."/>
            <person name="Glaser F."/>
            <person name="Grimwood J."/>
            <person name="Gutierrez G."/>
            <person name="Heitman J."/>
            <person name="Henrissat B."/>
            <person name="Iturriaga E.A."/>
            <person name="Lang B.F."/>
            <person name="Lavin J.L."/>
            <person name="Lee S."/>
            <person name="Li W."/>
            <person name="Lindquist E."/>
            <person name="Lopez-Garcia S."/>
            <person name="Luque E.M."/>
            <person name="Marcos A.T."/>
            <person name="Martin J."/>
            <person name="McCluskey K."/>
            <person name="Medina H.R."/>
            <person name="Miralles-Duran A."/>
            <person name="Miyazaki A."/>
            <person name="Munoz-Torres E."/>
            <person name="Oguiza J.A."/>
            <person name="Ohm R."/>
            <person name="Olmedo M."/>
            <person name="Orejas M."/>
            <person name="Ortiz-Castellanos L."/>
            <person name="Pisabarro A.G."/>
            <person name="Rodriguez-Romero J."/>
            <person name="Ruiz-Herrera J."/>
            <person name="Ruiz-Vazquez R."/>
            <person name="Sanz C."/>
            <person name="Schackwitz W."/>
            <person name="Schmutz J."/>
            <person name="Shahriari M."/>
            <person name="Shelest E."/>
            <person name="Silva-Franco F."/>
            <person name="Soanes D."/>
            <person name="Syed K."/>
            <person name="Tagua V.G."/>
            <person name="Talbot N.J."/>
            <person name="Thon M."/>
            <person name="De vries R.P."/>
            <person name="Wiebenga A."/>
            <person name="Yadav J.S."/>
            <person name="Braun E.L."/>
            <person name="Baker S."/>
            <person name="Garre V."/>
            <person name="Horwitz B."/>
            <person name="Torres-Martinez S."/>
            <person name="Idnurm A."/>
            <person name="Herrera-Estrella A."/>
            <person name="Gabaldon T."/>
            <person name="Grigoriev I.V."/>
        </authorList>
    </citation>
    <scope>NUCLEOTIDE SEQUENCE [LARGE SCALE GENOMIC DNA]</scope>
    <source>
        <strain evidence="7">NRRL 1555(-)</strain>
    </source>
</reference>
<dbReference type="CDD" id="cd18186">
    <property type="entry name" value="BTB_POZ_ZBTB_KLHL-like"/>
    <property type="match status" value="1"/>
</dbReference>
<evidence type="ECO:0000259" key="4">
    <source>
        <dbReference type="PROSITE" id="PS50097"/>
    </source>
</evidence>
<dbReference type="Pfam" id="PF00651">
    <property type="entry name" value="BTB"/>
    <property type="match status" value="1"/>
</dbReference>
<dbReference type="SMART" id="SM00225">
    <property type="entry name" value="BTB"/>
    <property type="match status" value="1"/>
</dbReference>
<dbReference type="Pfam" id="PF22486">
    <property type="entry name" value="MATH_2"/>
    <property type="match status" value="1"/>
</dbReference>
<dbReference type="PANTHER" id="PTHR24412">
    <property type="entry name" value="KELCH PROTEIN"/>
    <property type="match status" value="1"/>
</dbReference>
<dbReference type="Gene3D" id="2.60.210.10">
    <property type="entry name" value="Apoptosis, Tumor Necrosis Factor Receptor Associated Protein 2, Chain A"/>
    <property type="match status" value="1"/>
</dbReference>
<dbReference type="EMBL" id="KV440981">
    <property type="protein sequence ID" value="OAD73282.1"/>
    <property type="molecule type" value="Genomic_DNA"/>
</dbReference>
<dbReference type="CDD" id="cd00121">
    <property type="entry name" value="MATH"/>
    <property type="match status" value="1"/>
</dbReference>
<evidence type="ECO:0000256" key="2">
    <source>
        <dbReference type="ARBA" id="ARBA00022737"/>
    </source>
</evidence>
<dbReference type="RefSeq" id="XP_018291322.1">
    <property type="nucleotide sequence ID" value="XM_018435910.1"/>
</dbReference>
<evidence type="ECO:0000313" key="6">
    <source>
        <dbReference type="EMBL" id="OAD73282.1"/>
    </source>
</evidence>
<dbReference type="Proteomes" id="UP000077315">
    <property type="component" value="Unassembled WGS sequence"/>
</dbReference>
<sequence>MGLFEECNHKWTIPEWSRLPLKSVLKSQRFNVGNHEWIVELYKGSSKHPEHLGIFFEPIGTHLKSHKENYIKTFKVSLSIIKPGIQPIDKEGGASDGWGYYEATALQNLQNYLTDDQLTLYFGLNIEQKTKNSLCGPYLHPKQPLRFSDQDLKYFQDVTIHVFKDENDESNENENDFNKDSIASISRNKVKKAKSNGGTTSNEKITIHGHKFILATASPWFRDIFFSGMKESTQNEVTICGIDPRLFKWIFDFSYGKDIYIKDSTHGINIIKVADRLQFKYIKEYAFSCLRTQINMSNILDIWEASDLYDCTETRTSCEIYMKSNYTDIFISPEWLSVNDNCALNAIKIDGLKGIVDETVFYKAVLARREAATQKVIDLQKLKEEESGDEVTKALPGTPTPSNVNLYEKIQKEIKDIKGAKGAKDTKGESKDNDYTTDTQTETETEKLERLENMRWERYIKEELEAIQKHFEVMICHIRFPQMDIEFIADTVEKEDAVMQIPGIKDILFESYRHKAFLGKRELSKKYQSRSIESK</sequence>
<protein>
    <recommendedName>
        <fullName evidence="8">BTB domain-containing protein</fullName>
    </recommendedName>
</protein>
<evidence type="ECO:0000256" key="3">
    <source>
        <dbReference type="SAM" id="MobiDB-lite"/>
    </source>
</evidence>
<keyword evidence="2" id="KW-0677">Repeat</keyword>
<feature type="domain" description="BTB" evidence="4">
    <location>
        <begin position="207"/>
        <end position="263"/>
    </location>
</feature>
<keyword evidence="7" id="KW-1185">Reference proteome</keyword>
<feature type="domain" description="MATH" evidence="5">
    <location>
        <begin position="6"/>
        <end position="124"/>
    </location>
</feature>
<dbReference type="OrthoDB" id="45365at2759"/>
<dbReference type="PROSITE" id="PS50144">
    <property type="entry name" value="MATH"/>
    <property type="match status" value="1"/>
</dbReference>
<dbReference type="VEuPathDB" id="FungiDB:PHYBLDRAFT_168637"/>
<evidence type="ECO:0000259" key="5">
    <source>
        <dbReference type="PROSITE" id="PS50144"/>
    </source>
</evidence>
<dbReference type="CDD" id="cd14733">
    <property type="entry name" value="BACK"/>
    <property type="match status" value="1"/>
</dbReference>
<organism evidence="6 7">
    <name type="scientific">Phycomyces blakesleeanus (strain ATCC 8743b / DSM 1359 / FGSC 10004 / NBRC 33097 / NRRL 1555)</name>
    <dbReference type="NCBI Taxonomy" id="763407"/>
    <lineage>
        <taxon>Eukaryota</taxon>
        <taxon>Fungi</taxon>
        <taxon>Fungi incertae sedis</taxon>
        <taxon>Mucoromycota</taxon>
        <taxon>Mucoromycotina</taxon>
        <taxon>Mucoromycetes</taxon>
        <taxon>Mucorales</taxon>
        <taxon>Phycomycetaceae</taxon>
        <taxon>Phycomyces</taxon>
    </lineage>
</organism>
<dbReference type="PANTHER" id="PTHR24412:SF419">
    <property type="entry name" value="KELCH-LIKE PROTEIN 20"/>
    <property type="match status" value="1"/>
</dbReference>
<dbReference type="InParanoid" id="A0A162U449"/>
<dbReference type="SUPFAM" id="SSF54695">
    <property type="entry name" value="POZ domain"/>
    <property type="match status" value="1"/>
</dbReference>
<dbReference type="STRING" id="763407.A0A162U449"/>
<feature type="region of interest" description="Disordered" evidence="3">
    <location>
        <begin position="418"/>
        <end position="442"/>
    </location>
</feature>
<proteinExistence type="predicted"/>
<accession>A0A162U449</accession>
<keyword evidence="1" id="KW-0880">Kelch repeat</keyword>
<name>A0A162U449_PHYB8</name>
<dbReference type="SUPFAM" id="SSF49599">
    <property type="entry name" value="TRAF domain-like"/>
    <property type="match status" value="1"/>
</dbReference>
<dbReference type="InterPro" id="IPR000210">
    <property type="entry name" value="BTB/POZ_dom"/>
</dbReference>
<dbReference type="GeneID" id="28996816"/>
<dbReference type="AlphaFoldDB" id="A0A162U449"/>